<dbReference type="RefSeq" id="WP_179725853.1">
    <property type="nucleotide sequence ID" value="NZ_BAABEF010000001.1"/>
</dbReference>
<gene>
    <name evidence="2" type="ORF">BJ958_001030</name>
</gene>
<dbReference type="InterPro" id="IPR002575">
    <property type="entry name" value="Aminoglycoside_PTrfase"/>
</dbReference>
<comment type="caution">
    <text evidence="2">The sequence shown here is derived from an EMBL/GenBank/DDBJ whole genome shotgun (WGS) entry which is preliminary data.</text>
</comment>
<evidence type="ECO:0000259" key="1">
    <source>
        <dbReference type="Pfam" id="PF01636"/>
    </source>
</evidence>
<dbReference type="Gene3D" id="3.90.1200.10">
    <property type="match status" value="1"/>
</dbReference>
<reference evidence="2 3" key="1">
    <citation type="submission" date="2020-07" db="EMBL/GenBank/DDBJ databases">
        <title>Sequencing the genomes of 1000 actinobacteria strains.</title>
        <authorList>
            <person name="Klenk H.-P."/>
        </authorList>
    </citation>
    <scope>NUCLEOTIDE SEQUENCE [LARGE SCALE GENOMIC DNA]</scope>
    <source>
        <strain evidence="2 3">DSM 19082</strain>
    </source>
</reference>
<keyword evidence="3" id="KW-1185">Reference proteome</keyword>
<dbReference type="InterPro" id="IPR011009">
    <property type="entry name" value="Kinase-like_dom_sf"/>
</dbReference>
<evidence type="ECO:0000313" key="2">
    <source>
        <dbReference type="EMBL" id="NYD29484.1"/>
    </source>
</evidence>
<feature type="domain" description="Aminoglycoside phosphotransferase" evidence="1">
    <location>
        <begin position="154"/>
        <end position="301"/>
    </location>
</feature>
<evidence type="ECO:0000313" key="3">
    <source>
        <dbReference type="Proteomes" id="UP000582231"/>
    </source>
</evidence>
<dbReference type="Proteomes" id="UP000582231">
    <property type="component" value="Unassembled WGS sequence"/>
</dbReference>
<accession>A0A852RN77</accession>
<dbReference type="Pfam" id="PF01636">
    <property type="entry name" value="APH"/>
    <property type="match status" value="1"/>
</dbReference>
<sequence length="376" mass="40821">MHDRSALGAADVGDDLLAAMLAELLGVDDVELVSSYAEVVDYALPAITTGGRWWVRGTAAVDGHAHDFRLFVKQVHEWSRSPLFESVPPEVREWAAGVVPWRTEGRVYASDLADHLPPGLAMPRALGVHDIDSCSYSVWLEVVPTVDAVWDLDRYRHAAHLLGRFAARPGIRALARIGSDEWDVRSYVDGRVGHQVLPILADEGVWRHPLVAGAFTDLRPRLLAAVDDLPRLTEELLAQPELVGHGDACPNNLLVRPDRDGFTLIDFGFFMALPVGFDLGQLLVGEVQLGRGSADGLAERDEACLAAYVDGLVAEGVDLGIEAVRRAHALHLLIFSGLSAIPFEVLDQEPTDALRAMAATRAAIARHSLDLVDQTG</sequence>
<dbReference type="EMBL" id="JACCBF010000001">
    <property type="protein sequence ID" value="NYD29484.1"/>
    <property type="molecule type" value="Genomic_DNA"/>
</dbReference>
<organism evidence="2 3">
    <name type="scientific">Nocardioides kongjuensis</name>
    <dbReference type="NCBI Taxonomy" id="349522"/>
    <lineage>
        <taxon>Bacteria</taxon>
        <taxon>Bacillati</taxon>
        <taxon>Actinomycetota</taxon>
        <taxon>Actinomycetes</taxon>
        <taxon>Propionibacteriales</taxon>
        <taxon>Nocardioidaceae</taxon>
        <taxon>Nocardioides</taxon>
    </lineage>
</organism>
<name>A0A852RN77_9ACTN</name>
<protein>
    <recommendedName>
        <fullName evidence="1">Aminoglycoside phosphotransferase domain-containing protein</fullName>
    </recommendedName>
</protein>
<dbReference type="SUPFAM" id="SSF56112">
    <property type="entry name" value="Protein kinase-like (PK-like)"/>
    <property type="match status" value="1"/>
</dbReference>
<dbReference type="AlphaFoldDB" id="A0A852RN77"/>
<proteinExistence type="predicted"/>